<dbReference type="GO" id="GO:0008270">
    <property type="term" value="F:zinc ion binding"/>
    <property type="evidence" value="ECO:0007669"/>
    <property type="project" value="InterPro"/>
</dbReference>
<comment type="caution">
    <text evidence="2">The sequence shown here is derived from an EMBL/GenBank/DDBJ whole genome shotgun (WGS) entry which is preliminary data.</text>
</comment>
<reference evidence="2 3" key="1">
    <citation type="journal article" date="2016" name="PLoS Pathog.">
        <title>Biosynthesis of antibiotic leucinostatins in bio-control fungus Purpureocillium lilacinum and their inhibition on phytophthora revealed by genome mining.</title>
        <authorList>
            <person name="Wang G."/>
            <person name="Liu Z."/>
            <person name="Lin R."/>
            <person name="Li E."/>
            <person name="Mao Z."/>
            <person name="Ling J."/>
            <person name="Yang Y."/>
            <person name="Yin W.B."/>
            <person name="Xie B."/>
        </authorList>
    </citation>
    <scope>NUCLEOTIDE SEQUENCE [LARGE SCALE GENOMIC DNA]</scope>
    <source>
        <strain evidence="2">170</strain>
    </source>
</reference>
<accession>A0A179FHF0</accession>
<keyword evidence="3" id="KW-1185">Reference proteome</keyword>
<dbReference type="InterPro" id="IPR036864">
    <property type="entry name" value="Zn2-C6_fun-type_DNA-bd_sf"/>
</dbReference>
<dbReference type="GO" id="GO:0000981">
    <property type="term" value="F:DNA-binding transcription factor activity, RNA polymerase II-specific"/>
    <property type="evidence" value="ECO:0007669"/>
    <property type="project" value="InterPro"/>
</dbReference>
<dbReference type="EMBL" id="LSBJ02000005">
    <property type="protein sequence ID" value="OAQ64964.2"/>
    <property type="molecule type" value="Genomic_DNA"/>
</dbReference>
<proteinExistence type="predicted"/>
<dbReference type="GeneID" id="28849226"/>
<dbReference type="Proteomes" id="UP000078397">
    <property type="component" value="Unassembled WGS sequence"/>
</dbReference>
<dbReference type="SUPFAM" id="SSF57701">
    <property type="entry name" value="Zn2/Cys6 DNA-binding domain"/>
    <property type="match status" value="1"/>
</dbReference>
<evidence type="ECO:0000313" key="2">
    <source>
        <dbReference type="EMBL" id="OAQ64964.2"/>
    </source>
</evidence>
<feature type="region of interest" description="Disordered" evidence="1">
    <location>
        <begin position="251"/>
        <end position="290"/>
    </location>
</feature>
<name>A0A179FHF0_METCM</name>
<evidence type="ECO:0000313" key="3">
    <source>
        <dbReference type="Proteomes" id="UP000078397"/>
    </source>
</evidence>
<dbReference type="Gene3D" id="4.10.240.10">
    <property type="entry name" value="Zn(2)-C6 fungal-type DNA-binding domain"/>
    <property type="match status" value="1"/>
</dbReference>
<dbReference type="RefSeq" id="XP_022284307.1">
    <property type="nucleotide sequence ID" value="XM_022428497.1"/>
</dbReference>
<gene>
    <name evidence="2" type="ORF">VFPPC_06143</name>
</gene>
<sequence length="912" mass="101839">MVKCGPYLNPVEQRTQSVSSARGNVYDFIMRRQNHSCEQCRKAKKACDGYLVNSSRASFLDATARAQSGGTDSNSAILPCSYCARTKKPCSFNYLWSQPWVFPGASKRIARSSSLAGVTGTADILLSTARSVVPSLQSSSDSDATPESNYHCDVLCPSSTGDPVVHPSVTPVCFSGASADSFLSDQPACFFTGLTDHGCSSKEYHDGDYFAACGEITTLNDSAEASESIFDDLQPPTWELARNDATWTQSHVFSHPDARHGGMKKRKRRDSRDYDYHSRRSTSTDSFSNAESNLSLRSNNILITEGLLRIYNDVLENNLCCWLAESTCPYKMEQPRLRVDGINDVRPMQCAVTESIWQNRILHRVIQLDRVAQSANMIHLTRSENASVSRALNLTIMAYATQWAQGKRRHARHSWDASEFTEDLAADIEDEFADTFEQTLQQTLWERAHRALKEISDVESYRAVFAQLIFGLTNKPWCSKDYDTVDDIRARGSVSGEAGGNRTSILAQLKQLISQEGPPIVMENAARKIHTLKSRFEGYEIGYSCVSSNTDAHPGAVAMNSDNRRTIGLLYWLAVMFDTVSSSMDGRPNALCDEDCQSDEIRTRQQDTELHGAPSNLSYHWKLDYFARDVVEPKRLQWPCAYEVAADAVIRSAPVKVLLFRHVSYLQSALRRQAPFGQIEPLLQAATQTYSYWNTTFGPFFKDLVEHYDSVPPRIKGWFVCIAIPWLLGSLMLADLVEFIDKKGLRREKRDSAMLGHISASTIRKDSAAELSKMAILTKPAAVNGEQPLLQLPDSHFAVNEGTTLSEPWTMVLIRAFTKAAIFYLDTLVNATNQHEDWFLLGYQSQEVKDNSHHCQNCIEALWFLGRKAQLARNLAQVLSRAFASVSRGSSQVWADPGVEKRVDAAPSLILA</sequence>
<organism evidence="2 3">
    <name type="scientific">Pochonia chlamydosporia 170</name>
    <dbReference type="NCBI Taxonomy" id="1380566"/>
    <lineage>
        <taxon>Eukaryota</taxon>
        <taxon>Fungi</taxon>
        <taxon>Dikarya</taxon>
        <taxon>Ascomycota</taxon>
        <taxon>Pezizomycotina</taxon>
        <taxon>Sordariomycetes</taxon>
        <taxon>Hypocreomycetidae</taxon>
        <taxon>Hypocreales</taxon>
        <taxon>Clavicipitaceae</taxon>
        <taxon>Pochonia</taxon>
    </lineage>
</organism>
<dbReference type="KEGG" id="pchm:VFPPC_06143"/>
<evidence type="ECO:0000256" key="1">
    <source>
        <dbReference type="SAM" id="MobiDB-lite"/>
    </source>
</evidence>
<protein>
    <submittedName>
        <fullName evidence="2">C6 transcription factor</fullName>
    </submittedName>
</protein>
<dbReference type="STRING" id="1380566.A0A179FHF0"/>
<dbReference type="AlphaFoldDB" id="A0A179FHF0"/>
<dbReference type="OrthoDB" id="5958943at2759"/>